<organism evidence="2 3">
    <name type="scientific">Duganella fentianensis</name>
    <dbReference type="NCBI Taxonomy" id="2692177"/>
    <lineage>
        <taxon>Bacteria</taxon>
        <taxon>Pseudomonadati</taxon>
        <taxon>Pseudomonadota</taxon>
        <taxon>Betaproteobacteria</taxon>
        <taxon>Burkholderiales</taxon>
        <taxon>Oxalobacteraceae</taxon>
        <taxon>Telluria group</taxon>
        <taxon>Duganella</taxon>
    </lineage>
</organism>
<gene>
    <name evidence="2" type="ORF">GTP23_02255</name>
</gene>
<dbReference type="InterPro" id="IPR042204">
    <property type="entry name" value="2Fe-2S-bd_N"/>
</dbReference>
<proteinExistence type="predicted"/>
<dbReference type="Gene3D" id="3.10.20.440">
    <property type="entry name" value="2Fe-2S iron-sulphur cluster binding domain, sarcosine oxidase, alpha subunit, N-terminal domain"/>
    <property type="match status" value="1"/>
</dbReference>
<sequence length="81" mass="8635">MTIYLNQQAVRVEAGISVAAALAIHGSTVTRYSVTGTARAPLCGMGVCQECRTTINGLPHQLACQTPCVEGMRIERCEVAR</sequence>
<dbReference type="InterPro" id="IPR036010">
    <property type="entry name" value="2Fe-2S_ferredoxin-like_sf"/>
</dbReference>
<protein>
    <submittedName>
        <fullName evidence="2">(2Fe-2S)-binding protein</fullName>
    </submittedName>
</protein>
<evidence type="ECO:0000313" key="2">
    <source>
        <dbReference type="EMBL" id="MYN43890.1"/>
    </source>
</evidence>
<evidence type="ECO:0000256" key="1">
    <source>
        <dbReference type="ARBA" id="ARBA00023002"/>
    </source>
</evidence>
<name>A0A845HSA7_9BURK</name>
<dbReference type="AlphaFoldDB" id="A0A845HSA7"/>
<dbReference type="GO" id="GO:0016491">
    <property type="term" value="F:oxidoreductase activity"/>
    <property type="evidence" value="ECO:0007669"/>
    <property type="project" value="UniProtKB-KW"/>
</dbReference>
<dbReference type="Proteomes" id="UP000444316">
    <property type="component" value="Unassembled WGS sequence"/>
</dbReference>
<comment type="caution">
    <text evidence="2">The sequence shown here is derived from an EMBL/GenBank/DDBJ whole genome shotgun (WGS) entry which is preliminary data.</text>
</comment>
<keyword evidence="3" id="KW-1185">Reference proteome</keyword>
<dbReference type="EMBL" id="WWCL01000001">
    <property type="protein sequence ID" value="MYN43890.1"/>
    <property type="molecule type" value="Genomic_DNA"/>
</dbReference>
<dbReference type="Pfam" id="PF13510">
    <property type="entry name" value="Fer2_4"/>
    <property type="match status" value="1"/>
</dbReference>
<evidence type="ECO:0000313" key="3">
    <source>
        <dbReference type="Proteomes" id="UP000444316"/>
    </source>
</evidence>
<reference evidence="2" key="1">
    <citation type="submission" date="2019-12" db="EMBL/GenBank/DDBJ databases">
        <title>Novel species isolated from a subtropical stream in China.</title>
        <authorList>
            <person name="Lu H."/>
        </authorList>
    </citation>
    <scope>NUCLEOTIDE SEQUENCE [LARGE SCALE GENOMIC DNA]</scope>
    <source>
        <strain evidence="2">FT93W</strain>
    </source>
</reference>
<dbReference type="GO" id="GO:0051536">
    <property type="term" value="F:iron-sulfur cluster binding"/>
    <property type="evidence" value="ECO:0007669"/>
    <property type="project" value="InterPro"/>
</dbReference>
<accession>A0A845HSA7</accession>
<dbReference type="SUPFAM" id="SSF54292">
    <property type="entry name" value="2Fe-2S ferredoxin-like"/>
    <property type="match status" value="1"/>
</dbReference>
<keyword evidence="1" id="KW-0560">Oxidoreductase</keyword>